<sequence length="288" mass="31605">MSVLGIAHTSKLVYVGEQPGNGKPVSPSQLVMPIRFADMGRFACDDLAEYPGFLFLEDIYEPAAGIKRGRIYGYPNTRKEWCFSNAVRASERPGIHPSESYDEMFYHYQSYKMHHYISDTNNNQAIIGNGEYASFWKVVAAEQVFGGDVVVTLKSTRSNGSLPVLLPNAMSTEDYQRLSITLDEVQTANRKISPFHLVESCRSAAASAVGITIGDPIPDLGKALSKLAASTSQNTLSQYSSNIIARLHARAKPNAQAQHGTRDITEEDAQTALHCLSLLLVELGLAKY</sequence>
<accession>A0ABS6MIK1</accession>
<proteinExistence type="predicted"/>
<organism evidence="1 2">
    <name type="scientific">Arsukibacterium indicum</name>
    <dbReference type="NCBI Taxonomy" id="2848612"/>
    <lineage>
        <taxon>Bacteria</taxon>
        <taxon>Pseudomonadati</taxon>
        <taxon>Pseudomonadota</taxon>
        <taxon>Gammaproteobacteria</taxon>
        <taxon>Chromatiales</taxon>
        <taxon>Chromatiaceae</taxon>
        <taxon>Arsukibacterium</taxon>
    </lineage>
</organism>
<comment type="caution">
    <text evidence="1">The sequence shown here is derived from an EMBL/GenBank/DDBJ whole genome shotgun (WGS) entry which is preliminary data.</text>
</comment>
<dbReference type="EMBL" id="JAHRID010000002">
    <property type="protein sequence ID" value="MBV2128633.1"/>
    <property type="molecule type" value="Genomic_DNA"/>
</dbReference>
<reference evidence="1 2" key="1">
    <citation type="submission" date="2021-06" db="EMBL/GenBank/DDBJ databases">
        <title>Rheinheimera indica sp. nov., isolated from deep-sea sediment.</title>
        <authorList>
            <person name="Wang Z."/>
            <person name="Zhang X.-Y."/>
        </authorList>
    </citation>
    <scope>NUCLEOTIDE SEQUENCE [LARGE SCALE GENOMIC DNA]</scope>
    <source>
        <strain evidence="1 2">SM2107</strain>
    </source>
</reference>
<evidence type="ECO:0000313" key="1">
    <source>
        <dbReference type="EMBL" id="MBV2128633.1"/>
    </source>
</evidence>
<evidence type="ECO:0008006" key="3">
    <source>
        <dbReference type="Google" id="ProtNLM"/>
    </source>
</evidence>
<keyword evidence="2" id="KW-1185">Reference proteome</keyword>
<evidence type="ECO:0000313" key="2">
    <source>
        <dbReference type="Proteomes" id="UP000704611"/>
    </source>
</evidence>
<dbReference type="Proteomes" id="UP000704611">
    <property type="component" value="Unassembled WGS sequence"/>
</dbReference>
<name>A0ABS6MIK1_9GAMM</name>
<dbReference type="RefSeq" id="WP_217668187.1">
    <property type="nucleotide sequence ID" value="NZ_JAHRID010000002.1"/>
</dbReference>
<gene>
    <name evidence="1" type="ORF">KQY15_05935</name>
</gene>
<protein>
    <recommendedName>
        <fullName evidence="3">DUF4145 domain-containing protein</fullName>
    </recommendedName>
</protein>